<name>A0AAJ7QCF8_LATCA</name>
<dbReference type="GO" id="GO:0005518">
    <property type="term" value="F:collagen binding"/>
    <property type="evidence" value="ECO:0007669"/>
    <property type="project" value="TreeGrafter"/>
</dbReference>
<evidence type="ECO:0000256" key="2">
    <source>
        <dbReference type="ARBA" id="ARBA00022729"/>
    </source>
</evidence>
<protein>
    <submittedName>
        <fullName evidence="8">Follistatin-related protein 1</fullName>
    </submittedName>
</protein>
<comment type="subcellular location">
    <subcellularLocation>
        <location evidence="1">Secreted</location>
        <location evidence="1">Extracellular space</location>
        <location evidence="1">Extracellular matrix</location>
    </subcellularLocation>
</comment>
<evidence type="ECO:0000259" key="6">
    <source>
        <dbReference type="PROSITE" id="PS51465"/>
    </source>
</evidence>
<dbReference type="SMART" id="SM00280">
    <property type="entry name" value="KAZAL"/>
    <property type="match status" value="1"/>
</dbReference>
<dbReference type="RefSeq" id="XP_018552453.1">
    <property type="nucleotide sequence ID" value="XM_018696937.1"/>
</dbReference>
<evidence type="ECO:0000256" key="3">
    <source>
        <dbReference type="ARBA" id="ARBA00023157"/>
    </source>
</evidence>
<dbReference type="Pfam" id="PF07648">
    <property type="entry name" value="Kazal_2"/>
    <property type="match status" value="1"/>
</dbReference>
<dbReference type="CDD" id="cd00104">
    <property type="entry name" value="KAZAL_FS"/>
    <property type="match status" value="1"/>
</dbReference>
<dbReference type="GO" id="GO:0005615">
    <property type="term" value="C:extracellular space"/>
    <property type="evidence" value="ECO:0007669"/>
    <property type="project" value="TreeGrafter"/>
</dbReference>
<dbReference type="PANTHER" id="PTHR13866:SF31">
    <property type="entry name" value="SPARC-LIKE 2"/>
    <property type="match status" value="1"/>
</dbReference>
<evidence type="ECO:0000256" key="1">
    <source>
        <dbReference type="ARBA" id="ARBA00004498"/>
    </source>
</evidence>
<feature type="signal peptide" evidence="5">
    <location>
        <begin position="1"/>
        <end position="20"/>
    </location>
</feature>
<feature type="domain" description="Kazal-like" evidence="6">
    <location>
        <begin position="69"/>
        <end position="123"/>
    </location>
</feature>
<feature type="chain" id="PRO_5042574035" evidence="5">
    <location>
        <begin position="21"/>
        <end position="198"/>
    </location>
</feature>
<gene>
    <name evidence="8" type="primary">sparcl2</name>
</gene>
<sequence length="198" mass="22212">MSLGLTFTLFLLLSLHICTALGGRAQRRQKQAEERLRPYIGRVEPEKLCKLLNCYGPVGSWCQVVEENGVPMPKCVCPQSCPRQRAPVCSVLGKTYGNECLLHKEACRKRRRTGLAHTGPCLVPKGKCTEEELGQFPYRLMDWFLLLSRMGESYAPGAPPQSCLSHTQRTQLAQQRFTLLDKNKDGKLKPQGPEEAVL</sequence>
<evidence type="ECO:0000313" key="7">
    <source>
        <dbReference type="Proteomes" id="UP000694890"/>
    </source>
</evidence>
<evidence type="ECO:0000313" key="8">
    <source>
        <dbReference type="RefSeq" id="XP_018552453.1"/>
    </source>
</evidence>
<keyword evidence="2 5" id="KW-0732">Signal</keyword>
<dbReference type="CTD" id="100534809"/>
<dbReference type="SUPFAM" id="SSF100895">
    <property type="entry name" value="Kazal-type serine protease inhibitors"/>
    <property type="match status" value="1"/>
</dbReference>
<reference evidence="8" key="1">
    <citation type="submission" date="2025-08" db="UniProtKB">
        <authorList>
            <consortium name="RefSeq"/>
        </authorList>
    </citation>
    <scope>IDENTIFICATION</scope>
    <source>
        <tissue evidence="8">Brain</tissue>
    </source>
</reference>
<organism evidence="7 8">
    <name type="scientific">Lates calcarifer</name>
    <name type="common">Barramundi</name>
    <name type="synonym">Holocentrus calcarifer</name>
    <dbReference type="NCBI Taxonomy" id="8187"/>
    <lineage>
        <taxon>Eukaryota</taxon>
        <taxon>Metazoa</taxon>
        <taxon>Chordata</taxon>
        <taxon>Craniata</taxon>
        <taxon>Vertebrata</taxon>
        <taxon>Euteleostomi</taxon>
        <taxon>Actinopterygii</taxon>
        <taxon>Neopterygii</taxon>
        <taxon>Teleostei</taxon>
        <taxon>Neoteleostei</taxon>
        <taxon>Acanthomorphata</taxon>
        <taxon>Carangaria</taxon>
        <taxon>Carangaria incertae sedis</taxon>
        <taxon>Centropomidae</taxon>
        <taxon>Lates</taxon>
    </lineage>
</organism>
<dbReference type="GeneID" id="108897357"/>
<dbReference type="InterPro" id="IPR019577">
    <property type="entry name" value="SPARC/Testican_Ca-bd-dom"/>
</dbReference>
<dbReference type="Proteomes" id="UP000694890">
    <property type="component" value="Linkage group LG16_LG22"/>
</dbReference>
<evidence type="ECO:0000256" key="5">
    <source>
        <dbReference type="SAM" id="SignalP"/>
    </source>
</evidence>
<dbReference type="FunFam" id="3.30.60.30:FF:000078">
    <property type="entry name" value="Predicted protein"/>
    <property type="match status" value="1"/>
</dbReference>
<keyword evidence="4" id="KW-0325">Glycoprotein</keyword>
<dbReference type="Pfam" id="PF10591">
    <property type="entry name" value="SPARC_Ca_bdg"/>
    <property type="match status" value="1"/>
</dbReference>
<dbReference type="KEGG" id="lcf:108897357"/>
<dbReference type="GO" id="GO:0005509">
    <property type="term" value="F:calcium ion binding"/>
    <property type="evidence" value="ECO:0007669"/>
    <property type="project" value="InterPro"/>
</dbReference>
<dbReference type="AlphaFoldDB" id="A0AAJ7QCF8"/>
<dbReference type="InterPro" id="IPR036058">
    <property type="entry name" value="Kazal_dom_sf"/>
</dbReference>
<accession>A0AAJ7QCF8</accession>
<dbReference type="InterPro" id="IPR002350">
    <property type="entry name" value="Kazal_dom"/>
</dbReference>
<dbReference type="Gene3D" id="3.30.60.30">
    <property type="match status" value="1"/>
</dbReference>
<evidence type="ECO:0000256" key="4">
    <source>
        <dbReference type="ARBA" id="ARBA00023180"/>
    </source>
</evidence>
<dbReference type="GO" id="GO:0050840">
    <property type="term" value="F:extracellular matrix binding"/>
    <property type="evidence" value="ECO:0007669"/>
    <property type="project" value="TreeGrafter"/>
</dbReference>
<proteinExistence type="predicted"/>
<dbReference type="PROSITE" id="PS51465">
    <property type="entry name" value="KAZAL_2"/>
    <property type="match status" value="1"/>
</dbReference>
<dbReference type="PANTHER" id="PTHR13866">
    <property type="entry name" value="SPARC OSTEONECTIN"/>
    <property type="match status" value="1"/>
</dbReference>
<keyword evidence="3" id="KW-1015">Disulfide bond</keyword>